<feature type="transmembrane region" description="Helical" evidence="9">
    <location>
        <begin position="141"/>
        <end position="167"/>
    </location>
</feature>
<dbReference type="EMBL" id="JACSDY010000025">
    <property type="protein sequence ID" value="KAF7387712.1"/>
    <property type="molecule type" value="Genomic_DNA"/>
</dbReference>
<keyword evidence="7 9" id="KW-0675">Receptor</keyword>
<evidence type="ECO:0000256" key="3">
    <source>
        <dbReference type="ARBA" id="ARBA00022692"/>
    </source>
</evidence>
<keyword evidence="2 9" id="KW-0716">Sensory transduction</keyword>
<keyword evidence="5 9" id="KW-1133">Transmembrane helix</keyword>
<feature type="transmembrane region" description="Helical" evidence="9">
    <location>
        <begin position="315"/>
        <end position="335"/>
    </location>
</feature>
<evidence type="ECO:0000256" key="5">
    <source>
        <dbReference type="ARBA" id="ARBA00022989"/>
    </source>
</evidence>
<dbReference type="GO" id="GO:0005886">
    <property type="term" value="C:plasma membrane"/>
    <property type="evidence" value="ECO:0007669"/>
    <property type="project" value="UniProtKB-SubCell"/>
</dbReference>
<name>A0A834JH19_VESPE</name>
<protein>
    <recommendedName>
        <fullName evidence="9">Odorant receptor</fullName>
    </recommendedName>
</protein>
<organism evidence="10 11">
    <name type="scientific">Vespula pensylvanica</name>
    <name type="common">Western yellow jacket</name>
    <name type="synonym">Wasp</name>
    <dbReference type="NCBI Taxonomy" id="30213"/>
    <lineage>
        <taxon>Eukaryota</taxon>
        <taxon>Metazoa</taxon>
        <taxon>Ecdysozoa</taxon>
        <taxon>Arthropoda</taxon>
        <taxon>Hexapoda</taxon>
        <taxon>Insecta</taxon>
        <taxon>Pterygota</taxon>
        <taxon>Neoptera</taxon>
        <taxon>Endopterygota</taxon>
        <taxon>Hymenoptera</taxon>
        <taxon>Apocrita</taxon>
        <taxon>Aculeata</taxon>
        <taxon>Vespoidea</taxon>
        <taxon>Vespidae</taxon>
        <taxon>Vespinae</taxon>
        <taxon>Vespula</taxon>
    </lineage>
</organism>
<dbReference type="PANTHER" id="PTHR21137">
    <property type="entry name" value="ODORANT RECEPTOR"/>
    <property type="match status" value="1"/>
</dbReference>
<dbReference type="Proteomes" id="UP000600918">
    <property type="component" value="Unassembled WGS sequence"/>
</dbReference>
<keyword evidence="3 9" id="KW-0812">Transmembrane</keyword>
<proteinExistence type="inferred from homology"/>
<accession>A0A834JH19</accession>
<evidence type="ECO:0000256" key="9">
    <source>
        <dbReference type="RuleBase" id="RU351113"/>
    </source>
</evidence>
<evidence type="ECO:0000256" key="6">
    <source>
        <dbReference type="ARBA" id="ARBA00023136"/>
    </source>
</evidence>
<feature type="transmembrane region" description="Helical" evidence="9">
    <location>
        <begin position="188"/>
        <end position="210"/>
    </location>
</feature>
<keyword evidence="8 9" id="KW-0807">Transducer</keyword>
<dbReference type="GO" id="GO:0005549">
    <property type="term" value="F:odorant binding"/>
    <property type="evidence" value="ECO:0007669"/>
    <property type="project" value="InterPro"/>
</dbReference>
<dbReference type="InterPro" id="IPR004117">
    <property type="entry name" value="7tm6_olfct_rcpt"/>
</dbReference>
<gene>
    <name evidence="10" type="ORF">H0235_018434</name>
</gene>
<dbReference type="Pfam" id="PF02949">
    <property type="entry name" value="7tm_6"/>
    <property type="match status" value="1"/>
</dbReference>
<comment type="similarity">
    <text evidence="9">Belongs to the insect chemoreceptor superfamily. Heteromeric odorant receptor channel (TC 1.A.69) family.</text>
</comment>
<sequence>MSTSHCASDAEWSAEALDFRGTSKVIDLNKRTLNCAGIWPERIHEPVFIFFSVYLAVHCTMGVVSITDNMSDMEYIIGCIEENMFNFMTLLKICICRMKSNSLAEFLKDIKVDLIPGRYKTDEEKIAFLNYNSFSLKFVKVTIVSCVIAATLYYLSVLAANVEMVMANSSYGYRLPYKSRPLIEPTNLITYICLCLYQFLIVLIIIFGYVGTDCLLISLVLHVSGLFSALSCKVKHVLNNPENRRHRIKKLILKHIRLVRLAESLESDFNILILQQLLGSTIHLCLLGYDGLVVSLIQILLFLSDTTSAGEEAKLIAFGITAGCVLSTLLAYCYIGECLINESMSFGESFYHCEWYNISQEEIKLMHICMMRSTKQMQLTVGKFFALSLTTFTDVNRN</sequence>
<comment type="caution">
    <text evidence="9">Lacks conserved residue(s) required for the propagation of feature annotation.</text>
</comment>
<evidence type="ECO:0000256" key="7">
    <source>
        <dbReference type="ARBA" id="ARBA00023170"/>
    </source>
</evidence>
<comment type="subcellular location">
    <subcellularLocation>
        <location evidence="9">Cell membrane</location>
        <topology evidence="9">Multi-pass membrane protein</topology>
    </subcellularLocation>
    <subcellularLocation>
        <location evidence="1">Membrane</location>
        <topology evidence="1">Multi-pass membrane protein</topology>
    </subcellularLocation>
</comment>
<evidence type="ECO:0000313" key="11">
    <source>
        <dbReference type="Proteomes" id="UP000600918"/>
    </source>
</evidence>
<dbReference type="GO" id="GO:0004984">
    <property type="term" value="F:olfactory receptor activity"/>
    <property type="evidence" value="ECO:0007669"/>
    <property type="project" value="InterPro"/>
</dbReference>
<comment type="caution">
    <text evidence="10">The sequence shown here is derived from an EMBL/GenBank/DDBJ whole genome shotgun (WGS) entry which is preliminary data.</text>
</comment>
<feature type="transmembrane region" description="Helical" evidence="9">
    <location>
        <begin position="47"/>
        <end position="66"/>
    </location>
</feature>
<keyword evidence="11" id="KW-1185">Reference proteome</keyword>
<evidence type="ECO:0000256" key="2">
    <source>
        <dbReference type="ARBA" id="ARBA00022606"/>
    </source>
</evidence>
<dbReference type="GO" id="GO:0007165">
    <property type="term" value="P:signal transduction"/>
    <property type="evidence" value="ECO:0007669"/>
    <property type="project" value="UniProtKB-KW"/>
</dbReference>
<evidence type="ECO:0000256" key="8">
    <source>
        <dbReference type="ARBA" id="ARBA00023224"/>
    </source>
</evidence>
<dbReference type="AlphaFoldDB" id="A0A834JH19"/>
<feature type="transmembrane region" description="Helical" evidence="9">
    <location>
        <begin position="284"/>
        <end position="303"/>
    </location>
</feature>
<dbReference type="PANTHER" id="PTHR21137:SF42">
    <property type="entry name" value="ODORANT RECEPTOR 83A"/>
    <property type="match status" value="1"/>
</dbReference>
<keyword evidence="4 9" id="KW-0552">Olfaction</keyword>
<evidence type="ECO:0000256" key="4">
    <source>
        <dbReference type="ARBA" id="ARBA00022725"/>
    </source>
</evidence>
<reference evidence="10" key="1">
    <citation type="journal article" date="2020" name="G3 (Bethesda)">
        <title>High-Quality Assemblies for Three Invasive Social Wasps from the &lt;i&gt;Vespula&lt;/i&gt; Genus.</title>
        <authorList>
            <person name="Harrop T.W.R."/>
            <person name="Guhlin J."/>
            <person name="McLaughlin G.M."/>
            <person name="Permina E."/>
            <person name="Stockwell P."/>
            <person name="Gilligan J."/>
            <person name="Le Lec M.F."/>
            <person name="Gruber M.A.M."/>
            <person name="Quinn O."/>
            <person name="Lovegrove M."/>
            <person name="Duncan E.J."/>
            <person name="Remnant E.J."/>
            <person name="Van Eeckhoven J."/>
            <person name="Graham B."/>
            <person name="Knapp R.A."/>
            <person name="Langford K.W."/>
            <person name="Kronenberg Z."/>
            <person name="Press M.O."/>
            <person name="Eacker S.M."/>
            <person name="Wilson-Rankin E.E."/>
            <person name="Purcell J."/>
            <person name="Lester P.J."/>
            <person name="Dearden P.K."/>
        </authorList>
    </citation>
    <scope>NUCLEOTIDE SEQUENCE</scope>
    <source>
        <strain evidence="10">Volc-1</strain>
    </source>
</reference>
<evidence type="ECO:0000256" key="1">
    <source>
        <dbReference type="ARBA" id="ARBA00004141"/>
    </source>
</evidence>
<keyword evidence="6 9" id="KW-0472">Membrane</keyword>
<evidence type="ECO:0000313" key="10">
    <source>
        <dbReference type="EMBL" id="KAF7387712.1"/>
    </source>
</evidence>